<evidence type="ECO:0000256" key="4">
    <source>
        <dbReference type="ARBA" id="ARBA00022989"/>
    </source>
</evidence>
<comment type="caution">
    <text evidence="7">The sequence shown here is derived from an EMBL/GenBank/DDBJ whole genome shotgun (WGS) entry which is preliminary data.</text>
</comment>
<dbReference type="Proteomes" id="UP001169006">
    <property type="component" value="Unassembled WGS sequence"/>
</dbReference>
<dbReference type="NCBIfam" id="TIGR00797">
    <property type="entry name" value="matE"/>
    <property type="match status" value="1"/>
</dbReference>
<keyword evidence="8" id="KW-1185">Reference proteome</keyword>
<name>A0ABT8SR64_9HYPH</name>
<feature type="transmembrane region" description="Helical" evidence="6">
    <location>
        <begin position="138"/>
        <end position="161"/>
    </location>
</feature>
<proteinExistence type="inferred from homology"/>
<evidence type="ECO:0000256" key="5">
    <source>
        <dbReference type="ARBA" id="ARBA00023136"/>
    </source>
</evidence>
<dbReference type="EMBL" id="JAUKWQ010000001">
    <property type="protein sequence ID" value="MDO1580920.1"/>
    <property type="molecule type" value="Genomic_DNA"/>
</dbReference>
<dbReference type="PANTHER" id="PTHR42893:SF46">
    <property type="entry name" value="PROTEIN DETOXIFICATION 44, CHLOROPLASTIC"/>
    <property type="match status" value="1"/>
</dbReference>
<dbReference type="Pfam" id="PF01554">
    <property type="entry name" value="MatE"/>
    <property type="match status" value="2"/>
</dbReference>
<reference evidence="7" key="2">
    <citation type="submission" date="2023-07" db="EMBL/GenBank/DDBJ databases">
        <authorList>
            <person name="Sun H."/>
        </authorList>
    </citation>
    <scope>NUCLEOTIDE SEQUENCE</scope>
    <source>
        <strain evidence="7">05753</strain>
    </source>
</reference>
<organism evidence="7 8">
    <name type="scientific">Rhizobium oryzicola</name>
    <dbReference type="NCBI Taxonomy" id="1232668"/>
    <lineage>
        <taxon>Bacteria</taxon>
        <taxon>Pseudomonadati</taxon>
        <taxon>Pseudomonadota</taxon>
        <taxon>Alphaproteobacteria</taxon>
        <taxon>Hyphomicrobiales</taxon>
        <taxon>Rhizobiaceae</taxon>
        <taxon>Rhizobium/Agrobacterium group</taxon>
        <taxon>Rhizobium</taxon>
    </lineage>
</organism>
<feature type="transmembrane region" description="Helical" evidence="6">
    <location>
        <begin position="241"/>
        <end position="265"/>
    </location>
</feature>
<feature type="transmembrane region" description="Helical" evidence="6">
    <location>
        <begin position="198"/>
        <end position="220"/>
    </location>
</feature>
<feature type="transmembrane region" description="Helical" evidence="6">
    <location>
        <begin position="50"/>
        <end position="74"/>
    </location>
</feature>
<reference evidence="7" key="1">
    <citation type="journal article" date="2015" name="Int. J. Syst. Evol. Microbiol.">
        <title>Rhizobium oryzicola sp. nov., potential plant-growth-promoting endophytic bacteria isolated from rice roots.</title>
        <authorList>
            <person name="Zhang X.X."/>
            <person name="Gao J.S."/>
            <person name="Cao Y.H."/>
            <person name="Sheirdil R.A."/>
            <person name="Wang X.C."/>
            <person name="Zhang L."/>
        </authorList>
    </citation>
    <scope>NUCLEOTIDE SEQUENCE</scope>
    <source>
        <strain evidence="7">05753</strain>
    </source>
</reference>
<comment type="similarity">
    <text evidence="2">Belongs to the multi antimicrobial extrusion (MATE) (TC 2.A.66.1) family.</text>
</comment>
<feature type="transmembrane region" description="Helical" evidence="6">
    <location>
        <begin position="360"/>
        <end position="382"/>
    </location>
</feature>
<sequence>MDKATAQTRAFEVTHRLVLSIAVPMTLGYLTTPLLGLTDTAVVGHLGDPASLGGLAIGALLFDLLYGSLSFLRTATTGLVAQAFGRGDEREQQAVFWRSLVSSLALGALMLLLTPLIVRFAPTLLSDDPAVVDATRTYFGLRALTSPATFANYAILGFVLGRGEGMLGLKLQILLNGTNILLTLWLGLWLGLGVKGVALGTAGAELIAAGVGMAVIITRFRRTPMKPRREEILDRRQFTALFKLNGDILIRSLVLNVAFALMARLGSSQGAVVLAANAVLMNIFMLSSFFLDGLAGAAEQLSGRAVGAAYRPAFRRALILTGGWSLAISLLITLLFLVVGTPLIALMTTAPDVRTVAATYLPWAALTAITGAIAFQMDGVFIGATWSREMRNRMLGAFAGYCVSLAILIPLFGNHGLWAALHVFLLLRGGLLAARLPAKMHQTFASKGL</sequence>
<evidence type="ECO:0000256" key="1">
    <source>
        <dbReference type="ARBA" id="ARBA00004141"/>
    </source>
</evidence>
<dbReference type="PANTHER" id="PTHR42893">
    <property type="entry name" value="PROTEIN DETOXIFICATION 44, CHLOROPLASTIC-RELATED"/>
    <property type="match status" value="1"/>
</dbReference>
<protein>
    <submittedName>
        <fullName evidence="7">MATE family efflux transporter</fullName>
    </submittedName>
</protein>
<dbReference type="CDD" id="cd13136">
    <property type="entry name" value="MATE_DinF_like"/>
    <property type="match status" value="1"/>
</dbReference>
<dbReference type="InterPro" id="IPR044644">
    <property type="entry name" value="DinF-like"/>
</dbReference>
<keyword evidence="3 6" id="KW-0812">Transmembrane</keyword>
<feature type="transmembrane region" description="Helical" evidence="6">
    <location>
        <begin position="317"/>
        <end position="340"/>
    </location>
</feature>
<feature type="transmembrane region" description="Helical" evidence="6">
    <location>
        <begin position="17"/>
        <end position="38"/>
    </location>
</feature>
<feature type="transmembrane region" description="Helical" evidence="6">
    <location>
        <begin position="173"/>
        <end position="192"/>
    </location>
</feature>
<evidence type="ECO:0000313" key="7">
    <source>
        <dbReference type="EMBL" id="MDO1580920.1"/>
    </source>
</evidence>
<feature type="transmembrane region" description="Helical" evidence="6">
    <location>
        <begin position="419"/>
        <end position="438"/>
    </location>
</feature>
<comment type="subcellular location">
    <subcellularLocation>
        <location evidence="1">Membrane</location>
        <topology evidence="1">Multi-pass membrane protein</topology>
    </subcellularLocation>
</comment>
<keyword evidence="4 6" id="KW-1133">Transmembrane helix</keyword>
<accession>A0ABT8SR64</accession>
<evidence type="ECO:0000256" key="2">
    <source>
        <dbReference type="ARBA" id="ARBA00010199"/>
    </source>
</evidence>
<feature type="transmembrane region" description="Helical" evidence="6">
    <location>
        <begin position="394"/>
        <end position="413"/>
    </location>
</feature>
<evidence type="ECO:0000256" key="3">
    <source>
        <dbReference type="ARBA" id="ARBA00022692"/>
    </source>
</evidence>
<evidence type="ECO:0000313" key="8">
    <source>
        <dbReference type="Proteomes" id="UP001169006"/>
    </source>
</evidence>
<dbReference type="RefSeq" id="WP_302075061.1">
    <property type="nucleotide sequence ID" value="NZ_JAUKWQ010000001.1"/>
</dbReference>
<gene>
    <name evidence="7" type="ORF">Q2T52_02320</name>
</gene>
<feature type="transmembrane region" description="Helical" evidence="6">
    <location>
        <begin position="271"/>
        <end position="296"/>
    </location>
</feature>
<keyword evidence="5 6" id="KW-0472">Membrane</keyword>
<feature type="transmembrane region" description="Helical" evidence="6">
    <location>
        <begin position="95"/>
        <end position="118"/>
    </location>
</feature>
<dbReference type="InterPro" id="IPR002528">
    <property type="entry name" value="MATE_fam"/>
</dbReference>
<evidence type="ECO:0000256" key="6">
    <source>
        <dbReference type="SAM" id="Phobius"/>
    </source>
</evidence>